<evidence type="ECO:0000256" key="1">
    <source>
        <dbReference type="ARBA" id="ARBA00022612"/>
    </source>
</evidence>
<dbReference type="GO" id="GO:0005524">
    <property type="term" value="F:ATP binding"/>
    <property type="evidence" value="ECO:0007669"/>
    <property type="project" value="UniProtKB-KW"/>
</dbReference>
<dbReference type="Proteomes" id="UP000827556">
    <property type="component" value="Segment"/>
</dbReference>
<evidence type="ECO:0000256" key="2">
    <source>
        <dbReference type="ARBA" id="ARBA00022741"/>
    </source>
</evidence>
<dbReference type="Pfam" id="PF03237">
    <property type="entry name" value="Terminase_6N"/>
    <property type="match status" value="1"/>
</dbReference>
<reference evidence="7" key="1">
    <citation type="submission" date="2021-05" db="EMBL/GenBank/DDBJ databases">
        <authorList>
            <person name="Kupczok A."/>
            <person name="Weidenbach K."/>
            <person name="Wolf S."/>
            <person name="Fischer M.A."/>
            <person name="Kern T."/>
            <person name="Reetz J."/>
            <person name="Urbanska N."/>
            <person name="Kunzel S."/>
            <person name="Schmitz R.A."/>
            <person name="Rother M."/>
        </authorList>
    </citation>
    <scope>NUCLEOTIDE SEQUENCE [LARGE SCALE GENOMIC DNA]</scope>
</reference>
<keyword evidence="4" id="KW-0231">Viral genome packaging</keyword>
<accession>A0AA49AMM3</accession>
<evidence type="ECO:0000256" key="3">
    <source>
        <dbReference type="ARBA" id="ARBA00022840"/>
    </source>
</evidence>
<dbReference type="InterPro" id="IPR035421">
    <property type="entry name" value="Terminase_6C"/>
</dbReference>
<keyword evidence="2" id="KW-0547">Nucleotide-binding</keyword>
<sequence>MPDPSSLIDEWAENLLRDLDPEYARETLWDRLSLRPQPGPQEAFLKSDADITIFGGAAGGGKSFGLLLAPLQWSHVPGFGAVIFRRTTTQVRAEGGLWDESQEIYSRLNGTPREQQLEWRFPSGAAVSFAHMEWERNRYDWQGSQICLIGFDELTHFSRTQFFYMLSRNRSTCGVKPRIMATTNPDADSWVAEFIEWWIDQETGYPIPERAGKLRWFVQAGDELVWADSAEDLKARYPDAVPTSVTFIPAKLDDNPALTSKDPGYRARLMALDRVERERLLNGNWKIRPVAGMYFRREWFEIVDEPPKDLLAVRYWDFAGSRRTPKNKDPDWTAGLLLGYKEPYYYVLDVVRLQESPGTVMETVAATAAMDGPLTPIIVEQEPGSASLYHIDNLVDALPGFAVVGRPSTGSKILRAKPISSAAEHGKVILVRGEWNRTFLQELEYFPDGAHDDQVDALSGAHASLVELLKALRSHEGEVVMYSDEVSISPV</sequence>
<proteinExistence type="predicted"/>
<dbReference type="Gene3D" id="3.40.50.300">
    <property type="entry name" value="P-loop containing nucleotide triphosphate hydrolases"/>
    <property type="match status" value="1"/>
</dbReference>
<dbReference type="Pfam" id="PF17289">
    <property type="entry name" value="Terminase_6C"/>
    <property type="match status" value="1"/>
</dbReference>
<evidence type="ECO:0000256" key="4">
    <source>
        <dbReference type="ARBA" id="ARBA00023219"/>
    </source>
</evidence>
<feature type="domain" description="Terminase large subunit gp17-like C-terminal" evidence="5">
    <location>
        <begin position="315"/>
        <end position="463"/>
    </location>
</feature>
<dbReference type="InterPro" id="IPR027417">
    <property type="entry name" value="P-loop_NTPase"/>
</dbReference>
<protein>
    <submittedName>
        <fullName evidence="6">Terminase large subunit</fullName>
    </submittedName>
</protein>
<evidence type="ECO:0000259" key="5">
    <source>
        <dbReference type="Pfam" id="PF17289"/>
    </source>
</evidence>
<evidence type="ECO:0000313" key="7">
    <source>
        <dbReference type="Proteomes" id="UP000827556"/>
    </source>
</evidence>
<keyword evidence="3" id="KW-0067">ATP-binding</keyword>
<keyword evidence="1" id="KW-1188">Viral release from host cell</keyword>
<evidence type="ECO:0000313" key="6">
    <source>
        <dbReference type="EMBL" id="QXM18624.1"/>
    </source>
</evidence>
<name>A0AA49AMM3_9CAUD</name>
<dbReference type="NCBIfam" id="TIGR01630">
    <property type="entry name" value="psiM2_ORF9"/>
    <property type="match status" value="1"/>
</dbReference>
<organism evidence="6 7">
    <name type="scientific">Methanoculleus virus Blf4</name>
    <dbReference type="NCBI Taxonomy" id="3070925"/>
    <lineage>
        <taxon>Viruses</taxon>
        <taxon>Duplodnaviria</taxon>
        <taxon>Heunggongvirae</taxon>
        <taxon>Uroviricota</taxon>
        <taxon>Caudoviricetes</taxon>
        <taxon>Pungoviridae</taxon>
        <taxon>Flagovirus</taxon>
        <taxon>Flagovirus limi</taxon>
    </lineage>
</organism>
<keyword evidence="7" id="KW-1185">Reference proteome</keyword>
<dbReference type="InterPro" id="IPR006517">
    <property type="entry name" value="Phage_terminase_lsu-like_C"/>
</dbReference>
<dbReference type="EMBL" id="MZ171369">
    <property type="protein sequence ID" value="QXM18624.1"/>
    <property type="molecule type" value="Genomic_DNA"/>
</dbReference>